<evidence type="ECO:0000313" key="1">
    <source>
        <dbReference type="EMBL" id="MAH63096.1"/>
    </source>
</evidence>
<gene>
    <name evidence="1" type="ORF">CMN54_06575</name>
</gene>
<protein>
    <submittedName>
        <fullName evidence="1">Cell division protein ZapA</fullName>
    </submittedName>
</protein>
<dbReference type="Gene3D" id="6.10.250.790">
    <property type="match status" value="1"/>
</dbReference>
<proteinExistence type="predicted"/>
<dbReference type="InterPro" id="IPR036192">
    <property type="entry name" value="Cell_div_ZapA-like_sf"/>
</dbReference>
<name>A0A2D6YIS0_9DELT</name>
<reference evidence="2" key="1">
    <citation type="submission" date="2017-09" db="EMBL/GenBank/DDBJ databases">
        <title>The Reconstruction of 2,631 Draft Metagenome-Assembled Genomes from the Global Oceans.</title>
        <authorList>
            <person name="Tully B.J."/>
            <person name="Graham E.D."/>
            <person name="Heidelberg J.F."/>
        </authorList>
    </citation>
    <scope>NUCLEOTIDE SEQUENCE [LARGE SCALE GENOMIC DNA]</scope>
</reference>
<dbReference type="AlphaFoldDB" id="A0A2D6YIS0"/>
<accession>A0A2D6YIS0</accession>
<dbReference type="InterPro" id="IPR053712">
    <property type="entry name" value="Bac_CellDiv_Activator"/>
</dbReference>
<evidence type="ECO:0000313" key="2">
    <source>
        <dbReference type="Proteomes" id="UP000226525"/>
    </source>
</evidence>
<comment type="caution">
    <text evidence="1">The sequence shown here is derived from an EMBL/GenBank/DDBJ whole genome shotgun (WGS) entry which is preliminary data.</text>
</comment>
<dbReference type="InterPro" id="IPR007838">
    <property type="entry name" value="Cell_div_ZapA-like"/>
</dbReference>
<dbReference type="SUPFAM" id="SSF102829">
    <property type="entry name" value="Cell division protein ZapA-like"/>
    <property type="match status" value="1"/>
</dbReference>
<dbReference type="Pfam" id="PF05164">
    <property type="entry name" value="ZapA"/>
    <property type="match status" value="1"/>
</dbReference>
<keyword evidence="1" id="KW-0132">Cell division</keyword>
<dbReference type="GO" id="GO:0051301">
    <property type="term" value="P:cell division"/>
    <property type="evidence" value="ECO:0007669"/>
    <property type="project" value="UniProtKB-KW"/>
</dbReference>
<dbReference type="Proteomes" id="UP000226525">
    <property type="component" value="Unassembled WGS sequence"/>
</dbReference>
<dbReference type="EMBL" id="NZEX01000076">
    <property type="protein sequence ID" value="MAH63096.1"/>
    <property type="molecule type" value="Genomic_DNA"/>
</dbReference>
<keyword evidence="1" id="KW-0131">Cell cycle</keyword>
<organism evidence="1 2">
    <name type="scientific">SAR324 cluster bacterium</name>
    <dbReference type="NCBI Taxonomy" id="2024889"/>
    <lineage>
        <taxon>Bacteria</taxon>
        <taxon>Deltaproteobacteria</taxon>
        <taxon>SAR324 cluster</taxon>
    </lineage>
</organism>
<sequence>MSDAKADRKQYQITVNGNRFAIASPYGEEHIRKVESFLEQQISTIQQSSSSISSSNLYLLVALNLADQLMRQKHQPQYGEMEKNLRDLCERLDQVLV</sequence>